<dbReference type="PANTHER" id="PTHR42783">
    <property type="entry name" value="GLUTAMATE SYNTHASE [NADPH] SMALL CHAIN"/>
    <property type="match status" value="1"/>
</dbReference>
<dbReference type="Gene3D" id="3.50.50.60">
    <property type="entry name" value="FAD/NAD(P)-binding domain"/>
    <property type="match status" value="2"/>
</dbReference>
<evidence type="ECO:0000259" key="1">
    <source>
        <dbReference type="Pfam" id="PF07992"/>
    </source>
</evidence>
<dbReference type="PRINTS" id="PR00419">
    <property type="entry name" value="ADXRDTASE"/>
</dbReference>
<dbReference type="AlphaFoldDB" id="X1MHD1"/>
<dbReference type="PANTHER" id="PTHR42783:SF3">
    <property type="entry name" value="GLUTAMATE SYNTHASE [NADPH] SMALL CHAIN-RELATED"/>
    <property type="match status" value="1"/>
</dbReference>
<gene>
    <name evidence="2" type="ORF">S06H3_28768</name>
</gene>
<sequence length="286" mass="31321">RIEEPVAIRALKRSAGEHSGGESTNSQFTVKHPQKVAVVGAGASGLSCAYFLAKRGYSVDIFDREGSPGGLLSTTIPCFRFPREALKEDIDFILSSSEGIHFKGDKTLGENLDLGELERSYDALYLALGASKPRPLRIEGENLRGVIPGLLFLRDVCTGESSYSFSGHVAVLGGGNTAVDSARAALRLDAKKVTLFYRRTREHMPAYAGEVAEAEKEGVKIKFLAAPLRFEGKDRVERVRFGRMRLRDHGKGRRSELEAVEGEEWNEEVEAVIVAVGQEPDLTLLE</sequence>
<accession>X1MHD1</accession>
<feature type="domain" description="FAD/NAD(P)-binding" evidence="1">
    <location>
        <begin position="35"/>
        <end position="285"/>
    </location>
</feature>
<dbReference type="Pfam" id="PF07992">
    <property type="entry name" value="Pyr_redox_2"/>
    <property type="match status" value="1"/>
</dbReference>
<dbReference type="InterPro" id="IPR036188">
    <property type="entry name" value="FAD/NAD-bd_sf"/>
</dbReference>
<protein>
    <recommendedName>
        <fullName evidence="1">FAD/NAD(P)-binding domain-containing protein</fullName>
    </recommendedName>
</protein>
<comment type="caution">
    <text evidence="2">The sequence shown here is derived from an EMBL/GenBank/DDBJ whole genome shotgun (WGS) entry which is preliminary data.</text>
</comment>
<evidence type="ECO:0000313" key="2">
    <source>
        <dbReference type="EMBL" id="GAI31042.1"/>
    </source>
</evidence>
<dbReference type="GO" id="GO:0016491">
    <property type="term" value="F:oxidoreductase activity"/>
    <property type="evidence" value="ECO:0007669"/>
    <property type="project" value="InterPro"/>
</dbReference>
<proteinExistence type="predicted"/>
<organism evidence="2">
    <name type="scientific">marine sediment metagenome</name>
    <dbReference type="NCBI Taxonomy" id="412755"/>
    <lineage>
        <taxon>unclassified sequences</taxon>
        <taxon>metagenomes</taxon>
        <taxon>ecological metagenomes</taxon>
    </lineage>
</organism>
<name>X1MHD1_9ZZZZ</name>
<dbReference type="SUPFAM" id="SSF51971">
    <property type="entry name" value="Nucleotide-binding domain"/>
    <property type="match status" value="1"/>
</dbReference>
<feature type="non-terminal residue" evidence="2">
    <location>
        <position position="286"/>
    </location>
</feature>
<dbReference type="EMBL" id="BARV01016811">
    <property type="protein sequence ID" value="GAI31042.1"/>
    <property type="molecule type" value="Genomic_DNA"/>
</dbReference>
<dbReference type="InterPro" id="IPR023753">
    <property type="entry name" value="FAD/NAD-binding_dom"/>
</dbReference>
<feature type="non-terminal residue" evidence="2">
    <location>
        <position position="1"/>
    </location>
</feature>
<reference evidence="2" key="1">
    <citation type="journal article" date="2014" name="Front. Microbiol.">
        <title>High frequency of phylogenetically diverse reductive dehalogenase-homologous genes in deep subseafloor sedimentary metagenomes.</title>
        <authorList>
            <person name="Kawai M."/>
            <person name="Futagami T."/>
            <person name="Toyoda A."/>
            <person name="Takaki Y."/>
            <person name="Nishi S."/>
            <person name="Hori S."/>
            <person name="Arai W."/>
            <person name="Tsubouchi T."/>
            <person name="Morono Y."/>
            <person name="Uchiyama I."/>
            <person name="Ito T."/>
            <person name="Fujiyama A."/>
            <person name="Inagaki F."/>
            <person name="Takami H."/>
        </authorList>
    </citation>
    <scope>NUCLEOTIDE SEQUENCE</scope>
    <source>
        <strain evidence="2">Expedition CK06-06</strain>
    </source>
</reference>